<feature type="domain" description="Zinc finger CHCC-type" evidence="1">
    <location>
        <begin position="19"/>
        <end position="53"/>
    </location>
</feature>
<dbReference type="Gene3D" id="2.60.260.40">
    <property type="entry name" value="q5lls5 like domains"/>
    <property type="match status" value="1"/>
</dbReference>
<dbReference type="Proteomes" id="UP000018700">
    <property type="component" value="Chromosome"/>
</dbReference>
<evidence type="ECO:0000313" key="2">
    <source>
        <dbReference type="EMBL" id="AHC73615.1"/>
    </source>
</evidence>
<dbReference type="EMBL" id="CP006745">
    <property type="protein sequence ID" value="AHC73615.1"/>
    <property type="molecule type" value="Genomic_DNA"/>
</dbReference>
<dbReference type="OrthoDB" id="7391570at2"/>
<evidence type="ECO:0000313" key="3">
    <source>
        <dbReference type="Proteomes" id="UP000018700"/>
    </source>
</evidence>
<accession>V9TWB1</accession>
<proteinExistence type="predicted"/>
<dbReference type="RefSeq" id="WP_025300495.1">
    <property type="nucleotide sequence ID" value="NZ_CP006745.1"/>
</dbReference>
<sequence length="59" mass="6760">MTEVNNYAFESIEVNEYSVKCDGGDELMGHPRIFLEIAKEENKVICPYCSKIYIINKIG</sequence>
<dbReference type="InterPro" id="IPR019401">
    <property type="entry name" value="Znf_CHCC"/>
</dbReference>
<dbReference type="AlphaFoldDB" id="V9TWB1"/>
<evidence type="ECO:0000259" key="1">
    <source>
        <dbReference type="Pfam" id="PF10276"/>
    </source>
</evidence>
<dbReference type="KEGG" id="efk:P856_394"/>
<dbReference type="Pfam" id="PF10276">
    <property type="entry name" value="zf-CHCC"/>
    <property type="match status" value="1"/>
</dbReference>
<gene>
    <name evidence="2" type="ORF">P856_394</name>
</gene>
<reference evidence="2 3" key="1">
    <citation type="journal article" date="2013" name="PLoS ONE">
        <title>Bacterial endosymbiosis in a chordate host: long-term co-evolution and conservation of secondary metabolism.</title>
        <authorList>
            <person name="Kwan J.C."/>
            <person name="Schmidt E.W."/>
        </authorList>
    </citation>
    <scope>NUCLEOTIDE SEQUENCE [LARGE SCALE GENOMIC DNA]</scope>
    <source>
        <strain evidence="3">faulkneri L5</strain>
    </source>
</reference>
<organism evidence="2 3">
    <name type="scientific">Candidatus Endolissoclinum faulkneri L5</name>
    <dbReference type="NCBI Taxonomy" id="1401328"/>
    <lineage>
        <taxon>Bacteria</taxon>
        <taxon>Pseudomonadati</taxon>
        <taxon>Pseudomonadota</taxon>
        <taxon>Alphaproteobacteria</taxon>
        <taxon>Rhodospirillales</taxon>
        <taxon>Rhodospirillaceae</taxon>
        <taxon>Candidatus Endolissoclinum</taxon>
    </lineage>
</organism>
<dbReference type="eggNOG" id="COG4391">
    <property type="taxonomic scope" value="Bacteria"/>
</dbReference>
<keyword evidence="3" id="KW-1185">Reference proteome</keyword>
<protein>
    <recommendedName>
        <fullName evidence="1">Zinc finger CHCC-type domain-containing protein</fullName>
    </recommendedName>
</protein>
<dbReference type="HOGENOM" id="CLU_083053_5_2_5"/>
<name>V9TWB1_9PROT</name>